<reference evidence="4 5" key="2">
    <citation type="journal article" date="2008" name="Int. J. Syst. Evol. Microbiol.">
        <title>Methanocella paludicola gen. nov., sp. nov., a methane-producing archaeon, the first isolate of the lineage 'Rice Cluster I', and proposal of the new archaeal order Methanocellales ord. nov.</title>
        <authorList>
            <person name="Sakai S."/>
            <person name="Imachi H."/>
            <person name="Hanada S."/>
            <person name="Ohashi A."/>
            <person name="Harada H."/>
            <person name="Kamagata Y."/>
        </authorList>
    </citation>
    <scope>NUCLEOTIDE SEQUENCE [LARGE SCALE GENOMIC DNA]</scope>
    <source>
        <strain evidence="5">DSM 17711 / JCM 13418 / NBRC 101707 / SANAE</strain>
    </source>
</reference>
<dbReference type="InterPro" id="IPR003439">
    <property type="entry name" value="ABC_transporter-like_ATP-bd"/>
</dbReference>
<dbReference type="GO" id="GO:0005524">
    <property type="term" value="F:ATP binding"/>
    <property type="evidence" value="ECO:0007669"/>
    <property type="project" value="UniProtKB-KW"/>
</dbReference>
<dbReference type="EMBL" id="AP011532">
    <property type="protein sequence ID" value="BAI60594.1"/>
    <property type="molecule type" value="Genomic_DNA"/>
</dbReference>
<accession>D1YVX2</accession>
<evidence type="ECO:0000256" key="1">
    <source>
        <dbReference type="ARBA" id="ARBA00022741"/>
    </source>
</evidence>
<dbReference type="InterPro" id="IPR017669">
    <property type="entry name" value="Me_Coenz_M_Rdtase_A2"/>
</dbReference>
<dbReference type="GO" id="GO:0016887">
    <property type="term" value="F:ATP hydrolysis activity"/>
    <property type="evidence" value="ECO:0007669"/>
    <property type="project" value="InterPro"/>
</dbReference>
<name>D1YVX2_METPS</name>
<dbReference type="PROSITE" id="PS00211">
    <property type="entry name" value="ABC_TRANSPORTER_1"/>
    <property type="match status" value="1"/>
</dbReference>
<dbReference type="Pfam" id="PF00005">
    <property type="entry name" value="ABC_tran"/>
    <property type="match status" value="3"/>
</dbReference>
<dbReference type="InParanoid" id="D1YVX2"/>
<dbReference type="Gene3D" id="3.40.50.300">
    <property type="entry name" value="P-loop containing nucleotide triphosphate hydrolases"/>
    <property type="match status" value="2"/>
</dbReference>
<dbReference type="eggNOG" id="arCOG00185">
    <property type="taxonomic scope" value="Archaea"/>
</dbReference>
<keyword evidence="1" id="KW-0547">Nucleotide-binding</keyword>
<dbReference type="SMART" id="SM00382">
    <property type="entry name" value="AAA"/>
    <property type="match status" value="2"/>
</dbReference>
<dbReference type="GeneID" id="8680597"/>
<dbReference type="PATRIC" id="fig|304371.9.peg.537"/>
<organism evidence="4 5">
    <name type="scientific">Methanocella paludicola (strain DSM 17711 / JCM 13418 / NBRC 101707 / SANAE)</name>
    <dbReference type="NCBI Taxonomy" id="304371"/>
    <lineage>
        <taxon>Archaea</taxon>
        <taxon>Methanobacteriati</taxon>
        <taxon>Methanobacteriota</taxon>
        <taxon>Stenosarchaea group</taxon>
        <taxon>Methanomicrobia</taxon>
        <taxon>Methanocellales</taxon>
        <taxon>Methanocellaceae</taxon>
        <taxon>Methanocella</taxon>
    </lineage>
</organism>
<dbReference type="STRING" id="304371.MCP_0522"/>
<dbReference type="PANTHER" id="PTHR42764">
    <property type="entry name" value="PHOSPHONATES UTILIZATION ATP-BINDING PROTEIN PHNK-RELATED"/>
    <property type="match status" value="1"/>
</dbReference>
<dbReference type="RefSeq" id="WP_012899274.1">
    <property type="nucleotide sequence ID" value="NC_013665.1"/>
</dbReference>
<dbReference type="OrthoDB" id="18209at2157"/>
<proteinExistence type="predicted"/>
<dbReference type="NCBIfam" id="TIGR03269">
    <property type="entry name" value="met_CoM_red_A2"/>
    <property type="match status" value="1"/>
</dbReference>
<feature type="domain" description="ABC transporter" evidence="3">
    <location>
        <begin position="5"/>
        <end position="273"/>
    </location>
</feature>
<keyword evidence="5" id="KW-1185">Reference proteome</keyword>
<dbReference type="KEGG" id="mpd:MCP_0522"/>
<dbReference type="AlphaFoldDB" id="D1YVX2"/>
<dbReference type="InterPro" id="IPR027417">
    <property type="entry name" value="P-loop_NTPase"/>
</dbReference>
<evidence type="ECO:0000313" key="4">
    <source>
        <dbReference type="EMBL" id="BAI60594.1"/>
    </source>
</evidence>
<gene>
    <name evidence="4" type="primary">atw-1</name>
    <name evidence="4" type="ordered locus">MCP_0522</name>
</gene>
<reference evidence="4 5" key="1">
    <citation type="journal article" date="2007" name="Appl. Environ. Microbiol.">
        <title>Isolation of key methanogens for global methane emission from rice paddy fields: a novel isolate affiliated with the clone cluster rice cluster I.</title>
        <authorList>
            <person name="Sakai S."/>
            <person name="Imachi H."/>
            <person name="Sekiguchi Y."/>
            <person name="Ohashi A."/>
            <person name="Harada H."/>
            <person name="Kamagata Y."/>
        </authorList>
    </citation>
    <scope>NUCLEOTIDE SEQUENCE [LARGE SCALE GENOMIC DNA]</scope>
    <source>
        <strain evidence="5">DSM 17711 / JCM 13418 / NBRC 101707 / SANAE</strain>
    </source>
</reference>
<dbReference type="PROSITE" id="PS50893">
    <property type="entry name" value="ABC_TRANSPORTER_2"/>
    <property type="match status" value="2"/>
</dbReference>
<keyword evidence="2" id="KW-0067">ATP-binding</keyword>
<sequence>MATLVDIKDLTVTYDGDKVLDNVSLSIEEGEMIGIIGRSGSGKTVLLNVLRGLDESIPATGQIVYHGAACDWCGRVEPPGKAGGSCPKCGGPLSPISEDILNGADPVKKRNISRRVAIMIQRTFGIYGDDSVIENVMKALDDSGYGGDRIMRAADIIDQVKLSHRMMHIARDLSGGEKQRVVMARQLAREPMMLLADEPTGTLDPKTAQVVHQNLKKLSKELGITVLITSHFPGVIEEMATRALLLENGRIKMLGRPEDVIKAFTGGIEAVERKEVQAGGSVIKVEGLYKKYFSVDRGVINAVNGVSFDIREGEIFGIVGTSGAGKTSLTNILTGNLEPTSGMVEMKVGDDWINLCEPGYYARGRAKPYIGLLHQEYDLYPHRTVIENMTDSIGLEFPAELAQKKAIHTLQISGFDEKRSRDILGKYPGELSEGERHRVALAQVLIKEPHVIFLDEPTGTMDPITKKYVINSILSARQDIGETFVIVSHDMDFVRTICDRAAYVKGGKIVSMGKPEEVLPLIQEIMK</sequence>
<reference evidence="5" key="3">
    <citation type="journal article" date="2011" name="PLoS ONE">
        <title>Genome sequence of a mesophilic hydrogenotrophic methanogen Methanocella paludicola, the first cultivated representative of the order Methanocellales.</title>
        <authorList>
            <person name="Sakai S."/>
            <person name="Takaki Y."/>
            <person name="Shimamura S."/>
            <person name="Sekine M."/>
            <person name="Tajima T."/>
            <person name="Kosugi H."/>
            <person name="Ichikawa N."/>
            <person name="Tasumi E."/>
            <person name="Hiraki A.T."/>
            <person name="Shimizu A."/>
            <person name="Kato Y."/>
            <person name="Nishiko R."/>
            <person name="Mori K."/>
            <person name="Fujita N."/>
            <person name="Imachi H."/>
            <person name="Takai K."/>
        </authorList>
    </citation>
    <scope>NUCLEOTIDE SEQUENCE [LARGE SCALE GENOMIC DNA]</scope>
    <source>
        <strain evidence="5">DSM 17711 / JCM 13418 / NBRC 101707 / SANAE</strain>
    </source>
</reference>
<dbReference type="InterPro" id="IPR003593">
    <property type="entry name" value="AAA+_ATPase"/>
</dbReference>
<dbReference type="PANTHER" id="PTHR42764:SF2">
    <property type="entry name" value="ABC TRANSPORTER, ATP-BINDING PROTEIN"/>
    <property type="match status" value="1"/>
</dbReference>
<evidence type="ECO:0000256" key="2">
    <source>
        <dbReference type="ARBA" id="ARBA00022840"/>
    </source>
</evidence>
<dbReference type="InterPro" id="IPR017871">
    <property type="entry name" value="ABC_transporter-like_CS"/>
</dbReference>
<dbReference type="GO" id="GO:0019700">
    <property type="term" value="P:organic phosphonate catabolic process"/>
    <property type="evidence" value="ECO:0007669"/>
    <property type="project" value="TreeGrafter"/>
</dbReference>
<dbReference type="SUPFAM" id="SSF52540">
    <property type="entry name" value="P-loop containing nucleoside triphosphate hydrolases"/>
    <property type="match status" value="2"/>
</dbReference>
<dbReference type="Proteomes" id="UP000001882">
    <property type="component" value="Chromosome"/>
</dbReference>
<feature type="domain" description="ABC transporter" evidence="3">
    <location>
        <begin position="283"/>
        <end position="525"/>
    </location>
</feature>
<protein>
    <submittedName>
        <fullName evidence="4">Methylcoenzyme M reductase system component A2</fullName>
    </submittedName>
</protein>
<evidence type="ECO:0000259" key="3">
    <source>
        <dbReference type="PROSITE" id="PS50893"/>
    </source>
</evidence>
<dbReference type="FunCoup" id="D1YVX2">
    <property type="interactions" value="8"/>
</dbReference>
<evidence type="ECO:0000313" key="5">
    <source>
        <dbReference type="Proteomes" id="UP000001882"/>
    </source>
</evidence>